<dbReference type="RefSeq" id="WP_091763142.1">
    <property type="nucleotide sequence ID" value="NZ_BJVX01000023.1"/>
</dbReference>
<sequence>MRLAIVDNHGMFMEGFAYSLEQFPEVEKVFSFYPEEVKRIIECLENNLIHLFIIDINLDGMSGFVFAENIKNVAPEMPIAFVTGHGNQANFRTEAREFGAAGFFLKDPKPRQFLTQIIQAINGKKPGMMEEKRLPKLTLREKETLFFICKGYTNKELSEQLNVTLRQVERHKKNLMLKFDVENDKKLIRKAINLGYEIIN</sequence>
<evidence type="ECO:0000256" key="3">
    <source>
        <dbReference type="ARBA" id="ARBA00023015"/>
    </source>
</evidence>
<evidence type="ECO:0000313" key="10">
    <source>
        <dbReference type="Proteomes" id="UP000887127"/>
    </source>
</evidence>
<evidence type="ECO:0000313" key="9">
    <source>
        <dbReference type="EMBL" id="GEQ35398.1"/>
    </source>
</evidence>
<evidence type="ECO:0000256" key="2">
    <source>
        <dbReference type="ARBA" id="ARBA00023012"/>
    </source>
</evidence>
<reference evidence="9" key="1">
    <citation type="submission" date="2019-08" db="EMBL/GenBank/DDBJ databases">
        <title>Marinilactibacillus psychrotolerans M13-2T whole genome sequencing project.</title>
        <authorList>
            <person name="Ishikawa M."/>
            <person name="Suzuki T."/>
            <person name="Matsutani M."/>
        </authorList>
    </citation>
    <scope>NUCLEOTIDE SEQUENCE</scope>
    <source>
        <strain evidence="9">M13-2T</strain>
    </source>
</reference>
<dbReference type="InterPro" id="IPR036388">
    <property type="entry name" value="WH-like_DNA-bd_sf"/>
</dbReference>
<dbReference type="Gene3D" id="1.10.10.10">
    <property type="entry name" value="Winged helix-like DNA-binding domain superfamily/Winged helix DNA-binding domain"/>
    <property type="match status" value="1"/>
</dbReference>
<dbReference type="EMBL" id="BKBI01000005">
    <property type="protein sequence ID" value="GEQ35398.1"/>
    <property type="molecule type" value="Genomic_DNA"/>
</dbReference>
<evidence type="ECO:0000256" key="1">
    <source>
        <dbReference type="ARBA" id="ARBA00022553"/>
    </source>
</evidence>
<evidence type="ECO:0000256" key="4">
    <source>
        <dbReference type="ARBA" id="ARBA00023125"/>
    </source>
</evidence>
<dbReference type="SUPFAM" id="SSF46894">
    <property type="entry name" value="C-terminal effector domain of the bipartite response regulators"/>
    <property type="match status" value="1"/>
</dbReference>
<feature type="modified residue" description="4-aspartylphosphate" evidence="6">
    <location>
        <position position="55"/>
    </location>
</feature>
<dbReference type="Gene3D" id="3.40.50.2300">
    <property type="match status" value="1"/>
</dbReference>
<evidence type="ECO:0000256" key="6">
    <source>
        <dbReference type="PROSITE-ProRule" id="PRU00169"/>
    </source>
</evidence>
<dbReference type="InterPro" id="IPR011006">
    <property type="entry name" value="CheY-like_superfamily"/>
</dbReference>
<keyword evidence="1 6" id="KW-0597">Phosphoprotein</keyword>
<dbReference type="SMART" id="SM00448">
    <property type="entry name" value="REC"/>
    <property type="match status" value="1"/>
</dbReference>
<dbReference type="PROSITE" id="PS50110">
    <property type="entry name" value="RESPONSE_REGULATORY"/>
    <property type="match status" value="1"/>
</dbReference>
<evidence type="ECO:0000256" key="5">
    <source>
        <dbReference type="ARBA" id="ARBA00023163"/>
    </source>
</evidence>
<evidence type="ECO:0000259" key="7">
    <source>
        <dbReference type="PROSITE" id="PS50043"/>
    </source>
</evidence>
<name>A0AAV3WTJ5_9LACT</name>
<dbReference type="GO" id="GO:0006355">
    <property type="term" value="P:regulation of DNA-templated transcription"/>
    <property type="evidence" value="ECO:0007669"/>
    <property type="project" value="InterPro"/>
</dbReference>
<feature type="domain" description="HTH luxR-type" evidence="7">
    <location>
        <begin position="130"/>
        <end position="195"/>
    </location>
</feature>
<dbReference type="Pfam" id="PF00196">
    <property type="entry name" value="GerE"/>
    <property type="match status" value="1"/>
</dbReference>
<gene>
    <name evidence="9" type="ORF">M132T_09060</name>
</gene>
<dbReference type="InterPro" id="IPR039420">
    <property type="entry name" value="WalR-like"/>
</dbReference>
<dbReference type="PROSITE" id="PS50043">
    <property type="entry name" value="HTH_LUXR_2"/>
    <property type="match status" value="1"/>
</dbReference>
<dbReference type="AlphaFoldDB" id="A0AAV3WTJ5"/>
<dbReference type="GeneID" id="96912257"/>
<dbReference type="InterPro" id="IPR001789">
    <property type="entry name" value="Sig_transdc_resp-reg_receiver"/>
</dbReference>
<dbReference type="SUPFAM" id="SSF52172">
    <property type="entry name" value="CheY-like"/>
    <property type="match status" value="1"/>
</dbReference>
<proteinExistence type="predicted"/>
<comment type="caution">
    <text evidence="9">The sequence shown here is derived from an EMBL/GenBank/DDBJ whole genome shotgun (WGS) entry which is preliminary data.</text>
</comment>
<dbReference type="GO" id="GO:0000160">
    <property type="term" value="P:phosphorelay signal transduction system"/>
    <property type="evidence" value="ECO:0007669"/>
    <property type="project" value="UniProtKB-KW"/>
</dbReference>
<dbReference type="PANTHER" id="PTHR43214">
    <property type="entry name" value="TWO-COMPONENT RESPONSE REGULATOR"/>
    <property type="match status" value="1"/>
</dbReference>
<dbReference type="CDD" id="cd06170">
    <property type="entry name" value="LuxR_C_like"/>
    <property type="match status" value="1"/>
</dbReference>
<accession>A0AAV3WTJ5</accession>
<dbReference type="SMART" id="SM00421">
    <property type="entry name" value="HTH_LUXR"/>
    <property type="match status" value="1"/>
</dbReference>
<protein>
    <submittedName>
        <fullName evidence="9">Two-component system response regulator</fullName>
    </submittedName>
</protein>
<dbReference type="PRINTS" id="PR00038">
    <property type="entry name" value="HTHLUXR"/>
</dbReference>
<keyword evidence="5" id="KW-0804">Transcription</keyword>
<organism evidence="9 10">
    <name type="scientific">Marinilactibacillus psychrotolerans</name>
    <dbReference type="NCBI Taxonomy" id="191770"/>
    <lineage>
        <taxon>Bacteria</taxon>
        <taxon>Bacillati</taxon>
        <taxon>Bacillota</taxon>
        <taxon>Bacilli</taxon>
        <taxon>Lactobacillales</taxon>
        <taxon>Carnobacteriaceae</taxon>
        <taxon>Marinilactibacillus</taxon>
    </lineage>
</organism>
<dbReference type="Proteomes" id="UP000887127">
    <property type="component" value="Unassembled WGS sequence"/>
</dbReference>
<dbReference type="InterPro" id="IPR000792">
    <property type="entry name" value="Tscrpt_reg_LuxR_C"/>
</dbReference>
<evidence type="ECO:0000259" key="8">
    <source>
        <dbReference type="PROSITE" id="PS50110"/>
    </source>
</evidence>
<dbReference type="GO" id="GO:0003677">
    <property type="term" value="F:DNA binding"/>
    <property type="evidence" value="ECO:0007669"/>
    <property type="project" value="UniProtKB-KW"/>
</dbReference>
<keyword evidence="4" id="KW-0238">DNA-binding</keyword>
<keyword evidence="3" id="KW-0805">Transcription regulation</keyword>
<feature type="domain" description="Response regulatory" evidence="8">
    <location>
        <begin position="2"/>
        <end position="121"/>
    </location>
</feature>
<dbReference type="Pfam" id="PF00072">
    <property type="entry name" value="Response_reg"/>
    <property type="match status" value="1"/>
</dbReference>
<keyword evidence="2" id="KW-0902">Two-component regulatory system</keyword>
<dbReference type="InterPro" id="IPR016032">
    <property type="entry name" value="Sig_transdc_resp-reg_C-effctor"/>
</dbReference>